<dbReference type="EMBL" id="CP036525">
    <property type="protein sequence ID" value="QDT01795.1"/>
    <property type="molecule type" value="Genomic_DNA"/>
</dbReference>
<feature type="domain" description="DNA ligase D 3'-phosphoesterase" evidence="1">
    <location>
        <begin position="23"/>
        <end position="92"/>
    </location>
</feature>
<protein>
    <recommendedName>
        <fullName evidence="1">DNA ligase D 3'-phosphoesterase domain-containing protein</fullName>
    </recommendedName>
</protein>
<evidence type="ECO:0000313" key="2">
    <source>
        <dbReference type="EMBL" id="QDT01795.1"/>
    </source>
</evidence>
<reference evidence="2 3" key="1">
    <citation type="submission" date="2019-02" db="EMBL/GenBank/DDBJ databases">
        <title>Deep-cultivation of Planctomycetes and their phenomic and genomic characterization uncovers novel biology.</title>
        <authorList>
            <person name="Wiegand S."/>
            <person name="Jogler M."/>
            <person name="Boedeker C."/>
            <person name="Pinto D."/>
            <person name="Vollmers J."/>
            <person name="Rivas-Marin E."/>
            <person name="Kohn T."/>
            <person name="Peeters S.H."/>
            <person name="Heuer A."/>
            <person name="Rast P."/>
            <person name="Oberbeckmann S."/>
            <person name="Bunk B."/>
            <person name="Jeske O."/>
            <person name="Meyerdierks A."/>
            <person name="Storesund J.E."/>
            <person name="Kallscheuer N."/>
            <person name="Luecker S."/>
            <person name="Lage O.M."/>
            <person name="Pohl T."/>
            <person name="Merkel B.J."/>
            <person name="Hornburger P."/>
            <person name="Mueller R.-W."/>
            <person name="Bruemmer F."/>
            <person name="Labrenz M."/>
            <person name="Spormann A.M."/>
            <person name="Op den Camp H."/>
            <person name="Overmann J."/>
            <person name="Amann R."/>
            <person name="Jetten M.S.M."/>
            <person name="Mascher T."/>
            <person name="Medema M.H."/>
            <person name="Devos D.P."/>
            <person name="Kaster A.-K."/>
            <person name="Ovreas L."/>
            <person name="Rohde M."/>
            <person name="Galperin M.Y."/>
            <person name="Jogler C."/>
        </authorList>
    </citation>
    <scope>NUCLEOTIDE SEQUENCE [LARGE SCALE GENOMIC DNA]</scope>
    <source>
        <strain evidence="2 3">K22_7</strain>
    </source>
</reference>
<sequence length="150" mass="17169">MTMTALRFVVLLHRVGTELQRTEHDHWDWMFQHGDVLRTWATSPGFDLSKDVQSNCQRIADHRLQYLDYQGPIRNDRGDVSQVITGTWTDIAETDPGANRFAARLLIATAPGTELVQRSAQVTFQRIVDGGSDRSDEIRGDWSFRWVPGR</sequence>
<dbReference type="RefSeq" id="WP_145167594.1">
    <property type="nucleotide sequence ID" value="NZ_CP036525.1"/>
</dbReference>
<dbReference type="Pfam" id="PF13298">
    <property type="entry name" value="LigD_N"/>
    <property type="match status" value="1"/>
</dbReference>
<dbReference type="AlphaFoldDB" id="A0A517N3T1"/>
<dbReference type="KEGG" id="rlc:K227x_01630"/>
<gene>
    <name evidence="2" type="ORF">K227x_01630</name>
</gene>
<name>A0A517N3T1_9BACT</name>
<dbReference type="Proteomes" id="UP000318538">
    <property type="component" value="Chromosome"/>
</dbReference>
<keyword evidence="3" id="KW-1185">Reference proteome</keyword>
<dbReference type="InterPro" id="IPR014144">
    <property type="entry name" value="LigD_PE_domain"/>
</dbReference>
<dbReference type="OrthoDB" id="288736at2"/>
<accession>A0A517N3T1</accession>
<evidence type="ECO:0000259" key="1">
    <source>
        <dbReference type="Pfam" id="PF13298"/>
    </source>
</evidence>
<organism evidence="2 3">
    <name type="scientific">Rubripirellula lacrimiformis</name>
    <dbReference type="NCBI Taxonomy" id="1930273"/>
    <lineage>
        <taxon>Bacteria</taxon>
        <taxon>Pseudomonadati</taxon>
        <taxon>Planctomycetota</taxon>
        <taxon>Planctomycetia</taxon>
        <taxon>Pirellulales</taxon>
        <taxon>Pirellulaceae</taxon>
        <taxon>Rubripirellula</taxon>
    </lineage>
</organism>
<proteinExistence type="predicted"/>
<evidence type="ECO:0000313" key="3">
    <source>
        <dbReference type="Proteomes" id="UP000318538"/>
    </source>
</evidence>